<evidence type="ECO:0000256" key="5">
    <source>
        <dbReference type="HAMAP-Rule" id="MF_01114"/>
    </source>
</evidence>
<dbReference type="Pfam" id="PF21982">
    <property type="entry name" value="RecX_HTH1"/>
    <property type="match status" value="1"/>
</dbReference>
<dbReference type="InterPro" id="IPR036388">
    <property type="entry name" value="WH-like_DNA-bd_sf"/>
</dbReference>
<comment type="caution">
    <text evidence="10">The sequence shown here is derived from an EMBL/GenBank/DDBJ whole genome shotgun (WGS) entry which is preliminary data.</text>
</comment>
<accession>A0ABP9H2L0</accession>
<proteinExistence type="inferred from homology"/>
<comment type="function">
    <text evidence="5">Modulates RecA activity.</text>
</comment>
<evidence type="ECO:0000259" key="8">
    <source>
        <dbReference type="Pfam" id="PF21981"/>
    </source>
</evidence>
<feature type="domain" description="RecX third three-helical" evidence="8">
    <location>
        <begin position="294"/>
        <end position="336"/>
    </location>
</feature>
<dbReference type="InterPro" id="IPR053925">
    <property type="entry name" value="RecX_HTH_3rd"/>
</dbReference>
<dbReference type="Proteomes" id="UP001500466">
    <property type="component" value="Unassembled WGS sequence"/>
</dbReference>
<feature type="compositionally biased region" description="Acidic residues" evidence="6">
    <location>
        <begin position="348"/>
        <end position="359"/>
    </location>
</feature>
<reference evidence="11" key="1">
    <citation type="journal article" date="2019" name="Int. J. Syst. Evol. Microbiol.">
        <title>The Global Catalogue of Microorganisms (GCM) 10K type strain sequencing project: providing services to taxonomists for standard genome sequencing and annotation.</title>
        <authorList>
            <consortium name="The Broad Institute Genomics Platform"/>
            <consortium name="The Broad Institute Genome Sequencing Center for Infectious Disease"/>
            <person name="Wu L."/>
            <person name="Ma J."/>
        </authorList>
    </citation>
    <scope>NUCLEOTIDE SEQUENCE [LARGE SCALE GENOMIC DNA]</scope>
    <source>
        <strain evidence="11">JCM 17986</strain>
    </source>
</reference>
<evidence type="ECO:0000256" key="4">
    <source>
        <dbReference type="ARBA" id="ARBA00022490"/>
    </source>
</evidence>
<dbReference type="HAMAP" id="MF_01114">
    <property type="entry name" value="RecX"/>
    <property type="match status" value="1"/>
</dbReference>
<feature type="domain" description="RecX second three-helical" evidence="7">
    <location>
        <begin position="247"/>
        <end position="287"/>
    </location>
</feature>
<evidence type="ECO:0000313" key="10">
    <source>
        <dbReference type="EMBL" id="GAA4960635.1"/>
    </source>
</evidence>
<feature type="compositionally biased region" description="Low complexity" evidence="6">
    <location>
        <begin position="33"/>
        <end position="44"/>
    </location>
</feature>
<sequence length="367" mass="39158">MSSGAAGGEPAWNDTWAKELTDEERARALASLGEALAGGTTLSADAASTWAKTERRTGPRRGSAAGDGDDAPRGGRQRPRRASAYEADADDPFAGASTVGGGRRDGDGAGTEGSSRSRDVEGPDDADSSGGSDDGYGGAGTRRGRGGRRGRGRSGPRWSSSTRDEAESTDPDGGRDPRSADRTRRRGPAQIDPDQDPEAAARAICLRLLTGQPRTRAQLADALRQRGVPDEVADHVLGRFTEVKLIDDAAFAHAWVDTRHVGRGLAKRALARELRHRGVAAEVVTEAVERLDPEQELATARVLVAKRLPATRGKDRQVRMRRLAGMLARKGYPEGLALRIVREALDAEADQDEGDDDVWTYDPQIPD</sequence>
<feature type="compositionally biased region" description="Basic and acidic residues" evidence="6">
    <location>
        <begin position="162"/>
        <end position="182"/>
    </location>
</feature>
<keyword evidence="4 5" id="KW-0963">Cytoplasm</keyword>
<dbReference type="EMBL" id="BAABHS010000007">
    <property type="protein sequence ID" value="GAA4960635.1"/>
    <property type="molecule type" value="Genomic_DNA"/>
</dbReference>
<feature type="compositionally biased region" description="Basic residues" evidence="6">
    <location>
        <begin position="142"/>
        <end position="154"/>
    </location>
</feature>
<comment type="similarity">
    <text evidence="2 5">Belongs to the RecX family.</text>
</comment>
<feature type="region of interest" description="Disordered" evidence="6">
    <location>
        <begin position="33"/>
        <end position="198"/>
    </location>
</feature>
<dbReference type="InterPro" id="IPR053924">
    <property type="entry name" value="RecX_HTH_2nd"/>
</dbReference>
<dbReference type="InterPro" id="IPR053926">
    <property type="entry name" value="RecX_HTH_1st"/>
</dbReference>
<name>A0ABP9H2L0_9ACTN</name>
<dbReference type="Pfam" id="PF21981">
    <property type="entry name" value="RecX_HTH3"/>
    <property type="match status" value="1"/>
</dbReference>
<dbReference type="InterPro" id="IPR003783">
    <property type="entry name" value="Regulatory_RecX"/>
</dbReference>
<dbReference type="PANTHER" id="PTHR33602">
    <property type="entry name" value="REGULATORY PROTEIN RECX FAMILY PROTEIN"/>
    <property type="match status" value="1"/>
</dbReference>
<evidence type="ECO:0000256" key="2">
    <source>
        <dbReference type="ARBA" id="ARBA00009695"/>
    </source>
</evidence>
<comment type="subcellular location">
    <subcellularLocation>
        <location evidence="1 5">Cytoplasm</location>
    </subcellularLocation>
</comment>
<evidence type="ECO:0000259" key="9">
    <source>
        <dbReference type="Pfam" id="PF21982"/>
    </source>
</evidence>
<dbReference type="Pfam" id="PF02631">
    <property type="entry name" value="RecX_HTH2"/>
    <property type="match status" value="1"/>
</dbReference>
<feature type="compositionally biased region" description="Gly residues" evidence="6">
    <location>
        <begin position="132"/>
        <end position="141"/>
    </location>
</feature>
<organism evidence="10 11">
    <name type="scientific">Yinghuangia aomiensis</name>
    <dbReference type="NCBI Taxonomy" id="676205"/>
    <lineage>
        <taxon>Bacteria</taxon>
        <taxon>Bacillati</taxon>
        <taxon>Actinomycetota</taxon>
        <taxon>Actinomycetes</taxon>
        <taxon>Kitasatosporales</taxon>
        <taxon>Streptomycetaceae</taxon>
        <taxon>Yinghuangia</taxon>
    </lineage>
</organism>
<feature type="region of interest" description="Disordered" evidence="6">
    <location>
        <begin position="348"/>
        <end position="367"/>
    </location>
</feature>
<evidence type="ECO:0000256" key="3">
    <source>
        <dbReference type="ARBA" id="ARBA00018111"/>
    </source>
</evidence>
<evidence type="ECO:0000256" key="1">
    <source>
        <dbReference type="ARBA" id="ARBA00004496"/>
    </source>
</evidence>
<feature type="domain" description="RecX first three-helical" evidence="9">
    <location>
        <begin position="201"/>
        <end position="239"/>
    </location>
</feature>
<evidence type="ECO:0000313" key="11">
    <source>
        <dbReference type="Proteomes" id="UP001500466"/>
    </source>
</evidence>
<gene>
    <name evidence="5" type="primary">recX</name>
    <name evidence="10" type="ORF">GCM10023205_24940</name>
</gene>
<keyword evidence="11" id="KW-1185">Reference proteome</keyword>
<dbReference type="RefSeq" id="WP_345675463.1">
    <property type="nucleotide sequence ID" value="NZ_BAABHS010000007.1"/>
</dbReference>
<evidence type="ECO:0000256" key="6">
    <source>
        <dbReference type="SAM" id="MobiDB-lite"/>
    </source>
</evidence>
<protein>
    <recommendedName>
        <fullName evidence="3 5">Regulatory protein RecX</fullName>
    </recommendedName>
</protein>
<dbReference type="PANTHER" id="PTHR33602:SF1">
    <property type="entry name" value="REGULATORY PROTEIN RECX FAMILY PROTEIN"/>
    <property type="match status" value="1"/>
</dbReference>
<dbReference type="Gene3D" id="1.10.10.10">
    <property type="entry name" value="Winged helix-like DNA-binding domain superfamily/Winged helix DNA-binding domain"/>
    <property type="match status" value="2"/>
</dbReference>
<evidence type="ECO:0000259" key="7">
    <source>
        <dbReference type="Pfam" id="PF02631"/>
    </source>
</evidence>